<dbReference type="EMBL" id="KZ613516">
    <property type="protein sequence ID" value="PMD15045.1"/>
    <property type="molecule type" value="Genomic_DNA"/>
</dbReference>
<evidence type="ECO:0000313" key="3">
    <source>
        <dbReference type="Proteomes" id="UP000235672"/>
    </source>
</evidence>
<dbReference type="OrthoDB" id="3563568at2759"/>
<reference evidence="2 3" key="1">
    <citation type="submission" date="2016-05" db="EMBL/GenBank/DDBJ databases">
        <title>A degradative enzymes factory behind the ericoid mycorrhizal symbiosis.</title>
        <authorList>
            <consortium name="DOE Joint Genome Institute"/>
            <person name="Martino E."/>
            <person name="Morin E."/>
            <person name="Grelet G."/>
            <person name="Kuo A."/>
            <person name="Kohler A."/>
            <person name="Daghino S."/>
            <person name="Barry K."/>
            <person name="Choi C."/>
            <person name="Cichocki N."/>
            <person name="Clum A."/>
            <person name="Copeland A."/>
            <person name="Hainaut M."/>
            <person name="Haridas S."/>
            <person name="Labutti K."/>
            <person name="Lindquist E."/>
            <person name="Lipzen A."/>
            <person name="Khouja H.-R."/>
            <person name="Murat C."/>
            <person name="Ohm R."/>
            <person name="Olson A."/>
            <person name="Spatafora J."/>
            <person name="Veneault-Fourrey C."/>
            <person name="Henrissat B."/>
            <person name="Grigoriev I."/>
            <person name="Martin F."/>
            <person name="Perotto S."/>
        </authorList>
    </citation>
    <scope>NUCLEOTIDE SEQUENCE [LARGE SCALE GENOMIC DNA]</scope>
    <source>
        <strain evidence="2 3">UAMH 7357</strain>
    </source>
</reference>
<protein>
    <recommendedName>
        <fullName evidence="4">Carbohydrate-binding module family 19 domain-containing protein</fullName>
    </recommendedName>
</protein>
<keyword evidence="3" id="KW-1185">Reference proteome</keyword>
<dbReference type="Proteomes" id="UP000235672">
    <property type="component" value="Unassembled WGS sequence"/>
</dbReference>
<dbReference type="AlphaFoldDB" id="A0A2J6PLY8"/>
<sequence length="151" mass="16136">MHPNKLLALPLFSLLPLVWADSTTTVTTRITFTTTTTIKVSSSAAPTSPNISIAHSSLSNTSCTCIESGAWCGTRSSKQIGLAGTCISTFLYFCKTDRDQNPQPYDCGDALDGAYEGQTAGTAQCLESMFYANYNDNCILAKNGTRSVRAV</sequence>
<evidence type="ECO:0000313" key="2">
    <source>
        <dbReference type="EMBL" id="PMD15045.1"/>
    </source>
</evidence>
<name>A0A2J6PLY8_9HELO</name>
<feature type="chain" id="PRO_5014430714" description="Carbohydrate-binding module family 19 domain-containing protein" evidence="1">
    <location>
        <begin position="21"/>
        <end position="151"/>
    </location>
</feature>
<evidence type="ECO:0008006" key="4">
    <source>
        <dbReference type="Google" id="ProtNLM"/>
    </source>
</evidence>
<feature type="signal peptide" evidence="1">
    <location>
        <begin position="1"/>
        <end position="20"/>
    </location>
</feature>
<proteinExistence type="predicted"/>
<evidence type="ECO:0000256" key="1">
    <source>
        <dbReference type="SAM" id="SignalP"/>
    </source>
</evidence>
<organism evidence="2 3">
    <name type="scientific">Hyaloscypha hepaticicola</name>
    <dbReference type="NCBI Taxonomy" id="2082293"/>
    <lineage>
        <taxon>Eukaryota</taxon>
        <taxon>Fungi</taxon>
        <taxon>Dikarya</taxon>
        <taxon>Ascomycota</taxon>
        <taxon>Pezizomycotina</taxon>
        <taxon>Leotiomycetes</taxon>
        <taxon>Helotiales</taxon>
        <taxon>Hyaloscyphaceae</taxon>
        <taxon>Hyaloscypha</taxon>
    </lineage>
</organism>
<keyword evidence="1" id="KW-0732">Signal</keyword>
<gene>
    <name evidence="2" type="ORF">NA56DRAFT_710261</name>
</gene>
<accession>A0A2J6PLY8</accession>